<dbReference type="PANTHER" id="PTHR24421">
    <property type="entry name" value="NITRATE/NITRITE SENSOR PROTEIN NARX-RELATED"/>
    <property type="match status" value="1"/>
</dbReference>
<dbReference type="OrthoDB" id="9811306at2"/>
<name>A0A1M7AHU7_9GAMM</name>
<evidence type="ECO:0000256" key="2">
    <source>
        <dbReference type="ARBA" id="ARBA00004429"/>
    </source>
</evidence>
<dbReference type="Gene3D" id="3.30.565.10">
    <property type="entry name" value="Histidine kinase-like ATPase, C-terminal domain"/>
    <property type="match status" value="1"/>
</dbReference>
<keyword evidence="4 14" id="KW-0997">Cell inner membrane</keyword>
<evidence type="ECO:0000256" key="10">
    <source>
        <dbReference type="ARBA" id="ARBA00022840"/>
    </source>
</evidence>
<feature type="domain" description="HAMP" evidence="17">
    <location>
        <begin position="190"/>
        <end position="237"/>
    </location>
</feature>
<dbReference type="InterPro" id="IPR011712">
    <property type="entry name" value="Sig_transdc_His_kin_sub3_dim/P"/>
</dbReference>
<keyword evidence="11 15" id="KW-1133">Transmembrane helix</keyword>
<dbReference type="CDD" id="cd19408">
    <property type="entry name" value="NarX_NarQ_sensor"/>
    <property type="match status" value="1"/>
</dbReference>
<dbReference type="InterPro" id="IPR050482">
    <property type="entry name" value="Sensor_HK_TwoCompSys"/>
</dbReference>
<dbReference type="GO" id="GO:0005524">
    <property type="term" value="F:ATP binding"/>
    <property type="evidence" value="ECO:0007669"/>
    <property type="project" value="UniProtKB-UniRule"/>
</dbReference>
<organism evidence="18 19">
    <name type="scientific">Halomonas cupida</name>
    <dbReference type="NCBI Taxonomy" id="44933"/>
    <lineage>
        <taxon>Bacteria</taxon>
        <taxon>Pseudomonadati</taxon>
        <taxon>Pseudomonadota</taxon>
        <taxon>Gammaproteobacteria</taxon>
        <taxon>Oceanospirillales</taxon>
        <taxon>Halomonadaceae</taxon>
        <taxon>Halomonas</taxon>
    </lineage>
</organism>
<dbReference type="EC" id="2.7.13.3" evidence="14"/>
<evidence type="ECO:0000313" key="19">
    <source>
        <dbReference type="Proteomes" id="UP000184123"/>
    </source>
</evidence>
<dbReference type="Proteomes" id="UP000184123">
    <property type="component" value="Unassembled WGS sequence"/>
</dbReference>
<comment type="subcellular location">
    <subcellularLocation>
        <location evidence="2">Cell inner membrane</location>
        <topology evidence="2">Multi-pass membrane protein</topology>
    </subcellularLocation>
</comment>
<comment type="catalytic activity">
    <reaction evidence="1 14">
        <text>ATP + protein L-histidine = ADP + protein N-phospho-L-histidine.</text>
        <dbReference type="EC" id="2.7.13.3"/>
    </reaction>
</comment>
<dbReference type="InterPro" id="IPR042295">
    <property type="entry name" value="NarX-like_N_sf"/>
</dbReference>
<dbReference type="InterPro" id="IPR005467">
    <property type="entry name" value="His_kinase_dom"/>
</dbReference>
<evidence type="ECO:0000256" key="8">
    <source>
        <dbReference type="ARBA" id="ARBA00022741"/>
    </source>
</evidence>
<keyword evidence="13 14" id="KW-0472">Membrane</keyword>
<accession>A0A1M7AHU7</accession>
<evidence type="ECO:0000259" key="16">
    <source>
        <dbReference type="PROSITE" id="PS50109"/>
    </source>
</evidence>
<evidence type="ECO:0000256" key="3">
    <source>
        <dbReference type="ARBA" id="ARBA00022475"/>
    </source>
</evidence>
<evidence type="ECO:0000256" key="11">
    <source>
        <dbReference type="ARBA" id="ARBA00022989"/>
    </source>
</evidence>
<dbReference type="Gene3D" id="1.20.120.960">
    <property type="entry name" value="Histidine kinase NarX, sensor domain"/>
    <property type="match status" value="1"/>
</dbReference>
<reference evidence="18 19" key="1">
    <citation type="submission" date="2016-11" db="EMBL/GenBank/DDBJ databases">
        <authorList>
            <person name="Jaros S."/>
            <person name="Januszkiewicz K."/>
            <person name="Wedrychowicz H."/>
        </authorList>
    </citation>
    <scope>NUCLEOTIDE SEQUENCE [LARGE SCALE GENOMIC DNA]</scope>
    <source>
        <strain evidence="18 19">DSM 4740</strain>
    </source>
</reference>
<dbReference type="PANTHER" id="PTHR24421:SF10">
    <property type="entry name" value="NITRATE_NITRITE SENSOR PROTEIN NARQ"/>
    <property type="match status" value="1"/>
</dbReference>
<dbReference type="SMART" id="SM00387">
    <property type="entry name" value="HATPase_c"/>
    <property type="match status" value="1"/>
</dbReference>
<keyword evidence="6 14" id="KW-0808">Transferase</keyword>
<keyword evidence="7 15" id="KW-0812">Transmembrane</keyword>
<evidence type="ECO:0000256" key="6">
    <source>
        <dbReference type="ARBA" id="ARBA00022679"/>
    </source>
</evidence>
<dbReference type="GO" id="GO:0000155">
    <property type="term" value="F:phosphorelay sensor kinase activity"/>
    <property type="evidence" value="ECO:0007669"/>
    <property type="project" value="UniProtKB-UniRule"/>
</dbReference>
<dbReference type="EMBL" id="FRCA01000001">
    <property type="protein sequence ID" value="SHL42079.1"/>
    <property type="molecule type" value="Genomic_DNA"/>
</dbReference>
<dbReference type="Pfam" id="PF02518">
    <property type="entry name" value="HATPase_c"/>
    <property type="match status" value="1"/>
</dbReference>
<evidence type="ECO:0000256" key="7">
    <source>
        <dbReference type="ARBA" id="ARBA00022692"/>
    </source>
</evidence>
<sequence length="617" mass="67906">MKPTFSIRRSLILRMFLAMAAISSLALIGLLGSIVIAKSAGGYADAINQAGSLRMQAYRLMSTSERVSAHHPRMSWQIEHLQATLVAPSIVGLIPEKSEGALGQAYDSVLESWRNELLPALEDDVSSNNQAMNEIVEDFVSRVDVFVGNLQKNAEKKVVLLEVFQGASVTILVSIMVMVAYHIICGVMPPFRELVGVVNGVMVGDFSGRTTYRGNDELGLLSRTINKMNASLSEMYGQLEKRVAAKTHELKRSNEALRMLYLTARRLNGINPLTQDELIDVLHQLESVTDEGPFELCLSLGAGQDEVVLLSSRCHGTQGRQGTMVSEDSWNTTSACSDATFSEEGGNAYAVRVREAGRDYGELRVIQPPGHMLAQWKIELIETVAGLIAATLSLSEKANEQRRLALMDERAVIARELHDSLAQSLSYLKIQVTRLQMQFDRQRYDDVAQVVAELRHGLNSSYRQLRELLNTFRLRINEAGLEAALNEAVEEFAKRGELQISVRGQWGRLPLSPNEEIHVLQIVREALSNVVRHAKANACEISLSIDDDQVHVLSIRDDGVGIGAESESDISHGMAIMEERARSLNGSLEIRSASPSGIVVSVRFLPSALKRLPAVVG</sequence>
<evidence type="ECO:0000256" key="13">
    <source>
        <dbReference type="ARBA" id="ARBA00023136"/>
    </source>
</evidence>
<protein>
    <recommendedName>
        <fullName evidence="14">Sensor protein</fullName>
        <ecNumber evidence="14">2.7.13.3</ecNumber>
    </recommendedName>
</protein>
<evidence type="ECO:0000256" key="15">
    <source>
        <dbReference type="SAM" id="Phobius"/>
    </source>
</evidence>
<gene>
    <name evidence="18" type="ORF">SAMN05660971_00511</name>
</gene>
<evidence type="ECO:0000256" key="4">
    <source>
        <dbReference type="ARBA" id="ARBA00022519"/>
    </source>
</evidence>
<feature type="transmembrane region" description="Helical" evidence="15">
    <location>
        <begin position="12"/>
        <end position="37"/>
    </location>
</feature>
<dbReference type="Pfam" id="PF07730">
    <property type="entry name" value="HisKA_3"/>
    <property type="match status" value="1"/>
</dbReference>
<dbReference type="SUPFAM" id="SSF55874">
    <property type="entry name" value="ATPase domain of HSP90 chaperone/DNA topoisomerase II/histidine kinase"/>
    <property type="match status" value="1"/>
</dbReference>
<keyword evidence="12 14" id="KW-0902">Two-component regulatory system</keyword>
<dbReference type="InterPro" id="IPR003594">
    <property type="entry name" value="HATPase_dom"/>
</dbReference>
<dbReference type="GO" id="GO:0046983">
    <property type="term" value="F:protein dimerization activity"/>
    <property type="evidence" value="ECO:0007669"/>
    <property type="project" value="UniProtKB-UniRule"/>
</dbReference>
<dbReference type="PROSITE" id="PS50109">
    <property type="entry name" value="HIS_KIN"/>
    <property type="match status" value="1"/>
</dbReference>
<evidence type="ECO:0000313" key="18">
    <source>
        <dbReference type="EMBL" id="SHL42079.1"/>
    </source>
</evidence>
<dbReference type="CDD" id="cd16917">
    <property type="entry name" value="HATPase_UhpB-NarQ-NarX-like"/>
    <property type="match status" value="1"/>
</dbReference>
<keyword evidence="5" id="KW-0597">Phosphoprotein</keyword>
<dbReference type="InterPro" id="IPR016380">
    <property type="entry name" value="Sig_transdc_His_kin_NarX/NarQ"/>
</dbReference>
<keyword evidence="8 14" id="KW-0547">Nucleotide-binding</keyword>
<dbReference type="InterPro" id="IPR036890">
    <property type="entry name" value="HATPase_C_sf"/>
</dbReference>
<dbReference type="STRING" id="44933.SAMN05660971_00511"/>
<dbReference type="InterPro" id="IPR029095">
    <property type="entry name" value="NarX-like_N"/>
</dbReference>
<evidence type="ECO:0000256" key="14">
    <source>
        <dbReference type="PIRNR" id="PIRNR003167"/>
    </source>
</evidence>
<dbReference type="CDD" id="cd06225">
    <property type="entry name" value="HAMP"/>
    <property type="match status" value="1"/>
</dbReference>
<dbReference type="Gene3D" id="6.10.340.10">
    <property type="match status" value="1"/>
</dbReference>
<evidence type="ECO:0000256" key="1">
    <source>
        <dbReference type="ARBA" id="ARBA00000085"/>
    </source>
</evidence>
<evidence type="ECO:0000259" key="17">
    <source>
        <dbReference type="PROSITE" id="PS50885"/>
    </source>
</evidence>
<dbReference type="AlphaFoldDB" id="A0A1M7AHU7"/>
<evidence type="ECO:0000256" key="5">
    <source>
        <dbReference type="ARBA" id="ARBA00022553"/>
    </source>
</evidence>
<evidence type="ECO:0000256" key="12">
    <source>
        <dbReference type="ARBA" id="ARBA00023012"/>
    </source>
</evidence>
<dbReference type="PIRSF" id="PIRSF003167">
    <property type="entry name" value="STHK_NarX/NarQ"/>
    <property type="match status" value="1"/>
</dbReference>
<evidence type="ECO:0000256" key="9">
    <source>
        <dbReference type="ARBA" id="ARBA00022777"/>
    </source>
</evidence>
<proteinExistence type="predicted"/>
<dbReference type="GO" id="GO:0005886">
    <property type="term" value="C:plasma membrane"/>
    <property type="evidence" value="ECO:0007669"/>
    <property type="project" value="UniProtKB-SubCell"/>
</dbReference>
<feature type="transmembrane region" description="Helical" evidence="15">
    <location>
        <begin position="159"/>
        <end position="184"/>
    </location>
</feature>
<dbReference type="Pfam" id="PF13675">
    <property type="entry name" value="PilJ"/>
    <property type="match status" value="1"/>
</dbReference>
<dbReference type="SUPFAM" id="SSF158472">
    <property type="entry name" value="HAMP domain-like"/>
    <property type="match status" value="1"/>
</dbReference>
<keyword evidence="9 14" id="KW-0418">Kinase</keyword>
<dbReference type="RefSeq" id="WP_143166167.1">
    <property type="nucleotide sequence ID" value="NZ_BJXU01000011.1"/>
</dbReference>
<dbReference type="PROSITE" id="PS50885">
    <property type="entry name" value="HAMP"/>
    <property type="match status" value="1"/>
</dbReference>
<keyword evidence="10 14" id="KW-0067">ATP-binding</keyword>
<dbReference type="InterPro" id="IPR003660">
    <property type="entry name" value="HAMP_dom"/>
</dbReference>
<feature type="domain" description="Histidine kinase" evidence="16">
    <location>
        <begin position="412"/>
        <end position="608"/>
    </location>
</feature>
<keyword evidence="3 14" id="KW-1003">Cell membrane</keyword>
<dbReference type="Gene3D" id="1.20.5.1930">
    <property type="match status" value="1"/>
</dbReference>